<proteinExistence type="predicted"/>
<feature type="chain" id="PRO_5040261078" evidence="1">
    <location>
        <begin position="21"/>
        <end position="104"/>
    </location>
</feature>
<feature type="signal peptide" evidence="1">
    <location>
        <begin position="1"/>
        <end position="20"/>
    </location>
</feature>
<keyword evidence="1" id="KW-0732">Signal</keyword>
<evidence type="ECO:0000256" key="1">
    <source>
        <dbReference type="SAM" id="SignalP"/>
    </source>
</evidence>
<dbReference type="AlphaFoldDB" id="A0A9P9DMY6"/>
<evidence type="ECO:0000313" key="2">
    <source>
        <dbReference type="EMBL" id="KAH7121912.1"/>
    </source>
</evidence>
<name>A0A9P9DMY6_9HYPO</name>
<evidence type="ECO:0000313" key="3">
    <source>
        <dbReference type="Proteomes" id="UP000717696"/>
    </source>
</evidence>
<organism evidence="2 3">
    <name type="scientific">Dactylonectria estremocensis</name>
    <dbReference type="NCBI Taxonomy" id="1079267"/>
    <lineage>
        <taxon>Eukaryota</taxon>
        <taxon>Fungi</taxon>
        <taxon>Dikarya</taxon>
        <taxon>Ascomycota</taxon>
        <taxon>Pezizomycotina</taxon>
        <taxon>Sordariomycetes</taxon>
        <taxon>Hypocreomycetidae</taxon>
        <taxon>Hypocreales</taxon>
        <taxon>Nectriaceae</taxon>
        <taxon>Dactylonectria</taxon>
    </lineage>
</organism>
<gene>
    <name evidence="2" type="ORF">B0J13DRAFT_629034</name>
</gene>
<accession>A0A9P9DMY6</accession>
<dbReference type="Proteomes" id="UP000717696">
    <property type="component" value="Unassembled WGS sequence"/>
</dbReference>
<dbReference type="EMBL" id="JAGMUU010000027">
    <property type="protein sequence ID" value="KAH7121912.1"/>
    <property type="molecule type" value="Genomic_DNA"/>
</dbReference>
<comment type="caution">
    <text evidence="2">The sequence shown here is derived from an EMBL/GenBank/DDBJ whole genome shotgun (WGS) entry which is preliminary data.</text>
</comment>
<protein>
    <submittedName>
        <fullName evidence="2">Uncharacterized protein</fullName>
    </submittedName>
</protein>
<sequence>MDPISLALAVIGLGSQLVMATKVIRGQINPYKSATQELSNLSKKLENHEFRIHTLGVAFNSNEGPSQPWNIDLLARIRCIMRDYGEKVSHIQNTINAILSGKNK</sequence>
<reference evidence="2" key="1">
    <citation type="journal article" date="2021" name="Nat. Commun.">
        <title>Genetic determinants of endophytism in the Arabidopsis root mycobiome.</title>
        <authorList>
            <person name="Mesny F."/>
            <person name="Miyauchi S."/>
            <person name="Thiergart T."/>
            <person name="Pickel B."/>
            <person name="Atanasova L."/>
            <person name="Karlsson M."/>
            <person name="Huettel B."/>
            <person name="Barry K.W."/>
            <person name="Haridas S."/>
            <person name="Chen C."/>
            <person name="Bauer D."/>
            <person name="Andreopoulos W."/>
            <person name="Pangilinan J."/>
            <person name="LaButti K."/>
            <person name="Riley R."/>
            <person name="Lipzen A."/>
            <person name="Clum A."/>
            <person name="Drula E."/>
            <person name="Henrissat B."/>
            <person name="Kohler A."/>
            <person name="Grigoriev I.V."/>
            <person name="Martin F.M."/>
            <person name="Hacquard S."/>
        </authorList>
    </citation>
    <scope>NUCLEOTIDE SEQUENCE</scope>
    <source>
        <strain evidence="2">MPI-CAGE-AT-0021</strain>
    </source>
</reference>
<keyword evidence="3" id="KW-1185">Reference proteome</keyword>